<dbReference type="Proteomes" id="UP000326396">
    <property type="component" value="Linkage Group LG8"/>
</dbReference>
<evidence type="ECO:0000256" key="5">
    <source>
        <dbReference type="ARBA" id="ARBA00022771"/>
    </source>
</evidence>
<evidence type="ECO:0000256" key="7">
    <source>
        <dbReference type="ARBA" id="ARBA00022833"/>
    </source>
</evidence>
<evidence type="ECO:0000256" key="3">
    <source>
        <dbReference type="ARBA" id="ARBA00022679"/>
    </source>
</evidence>
<dbReference type="SMART" id="SM00184">
    <property type="entry name" value="RING"/>
    <property type="match status" value="1"/>
</dbReference>
<evidence type="ECO:0000259" key="10">
    <source>
        <dbReference type="PROSITE" id="PS50089"/>
    </source>
</evidence>
<keyword evidence="12" id="KW-1185">Reference proteome</keyword>
<comment type="catalytic activity">
    <reaction evidence="1">
        <text>S-ubiquitinyl-[E2 ubiquitin-conjugating enzyme]-L-cysteine + [acceptor protein]-L-lysine = [E2 ubiquitin-conjugating enzyme]-L-cysteine + N(6)-ubiquitinyl-[acceptor protein]-L-lysine.</text>
        <dbReference type="EC" id="2.3.2.27"/>
    </reaction>
</comment>
<keyword evidence="6" id="KW-0833">Ubl conjugation pathway</keyword>
<feature type="compositionally biased region" description="Basic and acidic residues" evidence="9">
    <location>
        <begin position="1"/>
        <end position="19"/>
    </location>
</feature>
<comment type="caution">
    <text evidence="11">The sequence shown here is derived from an EMBL/GenBank/DDBJ whole genome shotgun (WGS) entry which is preliminary data.</text>
</comment>
<dbReference type="Gene3D" id="3.30.40.10">
    <property type="entry name" value="Zinc/RING finger domain, C3HC4 (zinc finger)"/>
    <property type="match status" value="1"/>
</dbReference>
<gene>
    <name evidence="11" type="ORF">E3N88_39309</name>
</gene>
<dbReference type="InterPro" id="IPR013083">
    <property type="entry name" value="Znf_RING/FYVE/PHD"/>
</dbReference>
<keyword evidence="4" id="KW-0479">Metal-binding</keyword>
<sequence>MADDSHLHEDEDNDDRHDVPVSISSQNSRLPHHLDEFDGYPIDLGFFHRHRRLIDRTSPPISSSDRESQVISTIDMLNRRVEQSQSQASIRSDRSFRVIEENDDVFSNEFEVDFGEGLGVLFENCDNPNCYDVDDDEYDDNSGFLVTDCGNNLIVRTRVRRGVRSESGDSSQGPGTPEIYIDGMRVANTGYDSDDAPGNEIIEVLNGGCDEESGLHLCWDAFQLEDDITTANLNPNANDDFEWEEVDDRVDEREISSIDVSSSARPPASRTVVVNLSTVLMTQQDVAKNNILCAVCKDELIVGETATQLPCSHHYHGDCILPWLAIRNTCPVCRHELPTDDLDYERRKAERAGRA</sequence>
<protein>
    <recommendedName>
        <fullName evidence="2">RING-type E3 ubiquitin transferase</fullName>
        <ecNumber evidence="2">2.3.2.27</ecNumber>
    </recommendedName>
</protein>
<dbReference type="GO" id="GO:0016567">
    <property type="term" value="P:protein ubiquitination"/>
    <property type="evidence" value="ECO:0007669"/>
    <property type="project" value="TreeGrafter"/>
</dbReference>
<dbReference type="FunFam" id="3.30.40.10:FF:000022">
    <property type="entry name" value="E3 ubiquitin-protein ligase RING1-like"/>
    <property type="match status" value="1"/>
</dbReference>
<dbReference type="PROSITE" id="PS50089">
    <property type="entry name" value="ZF_RING_2"/>
    <property type="match status" value="1"/>
</dbReference>
<evidence type="ECO:0000256" key="1">
    <source>
        <dbReference type="ARBA" id="ARBA00000900"/>
    </source>
</evidence>
<dbReference type="SUPFAM" id="SSF57850">
    <property type="entry name" value="RING/U-box"/>
    <property type="match status" value="1"/>
</dbReference>
<evidence type="ECO:0000256" key="4">
    <source>
        <dbReference type="ARBA" id="ARBA00022723"/>
    </source>
</evidence>
<feature type="domain" description="RING-type" evidence="10">
    <location>
        <begin position="293"/>
        <end position="334"/>
    </location>
</feature>
<dbReference type="PANTHER" id="PTHR15710:SF233">
    <property type="entry name" value="RING-TYPE DOMAIN-CONTAINING PROTEIN"/>
    <property type="match status" value="1"/>
</dbReference>
<evidence type="ECO:0000256" key="9">
    <source>
        <dbReference type="SAM" id="MobiDB-lite"/>
    </source>
</evidence>
<dbReference type="EMBL" id="SZYD01000018">
    <property type="protein sequence ID" value="KAD2805932.1"/>
    <property type="molecule type" value="Genomic_DNA"/>
</dbReference>
<organism evidence="11 12">
    <name type="scientific">Mikania micrantha</name>
    <name type="common">bitter vine</name>
    <dbReference type="NCBI Taxonomy" id="192012"/>
    <lineage>
        <taxon>Eukaryota</taxon>
        <taxon>Viridiplantae</taxon>
        <taxon>Streptophyta</taxon>
        <taxon>Embryophyta</taxon>
        <taxon>Tracheophyta</taxon>
        <taxon>Spermatophyta</taxon>
        <taxon>Magnoliopsida</taxon>
        <taxon>eudicotyledons</taxon>
        <taxon>Gunneridae</taxon>
        <taxon>Pentapetalae</taxon>
        <taxon>asterids</taxon>
        <taxon>campanulids</taxon>
        <taxon>Asterales</taxon>
        <taxon>Asteraceae</taxon>
        <taxon>Asteroideae</taxon>
        <taxon>Heliantheae alliance</taxon>
        <taxon>Eupatorieae</taxon>
        <taxon>Mikania</taxon>
    </lineage>
</organism>
<keyword evidence="3" id="KW-0808">Transferase</keyword>
<dbReference type="AlphaFoldDB" id="A0A5N6LZ05"/>
<dbReference type="EC" id="2.3.2.27" evidence="2"/>
<accession>A0A5N6LZ05</accession>
<keyword evidence="5 8" id="KW-0863">Zinc-finger</keyword>
<feature type="region of interest" description="Disordered" evidence="9">
    <location>
        <begin position="1"/>
        <end position="27"/>
    </location>
</feature>
<evidence type="ECO:0000313" key="11">
    <source>
        <dbReference type="EMBL" id="KAD2805932.1"/>
    </source>
</evidence>
<dbReference type="GO" id="GO:0008270">
    <property type="term" value="F:zinc ion binding"/>
    <property type="evidence" value="ECO:0007669"/>
    <property type="project" value="UniProtKB-KW"/>
</dbReference>
<dbReference type="GO" id="GO:0061630">
    <property type="term" value="F:ubiquitin protein ligase activity"/>
    <property type="evidence" value="ECO:0007669"/>
    <property type="project" value="UniProtKB-EC"/>
</dbReference>
<dbReference type="InterPro" id="IPR001841">
    <property type="entry name" value="Znf_RING"/>
</dbReference>
<dbReference type="GO" id="GO:0005737">
    <property type="term" value="C:cytoplasm"/>
    <property type="evidence" value="ECO:0007669"/>
    <property type="project" value="TreeGrafter"/>
</dbReference>
<keyword evidence="7" id="KW-0862">Zinc</keyword>
<evidence type="ECO:0000256" key="6">
    <source>
        <dbReference type="ARBA" id="ARBA00022786"/>
    </source>
</evidence>
<dbReference type="OrthoDB" id="8062037at2759"/>
<reference evidence="11 12" key="1">
    <citation type="submission" date="2019-05" db="EMBL/GenBank/DDBJ databases">
        <title>Mikania micrantha, genome provides insights into the molecular mechanism of rapid growth.</title>
        <authorList>
            <person name="Liu B."/>
        </authorList>
    </citation>
    <scope>NUCLEOTIDE SEQUENCE [LARGE SCALE GENOMIC DNA]</scope>
    <source>
        <strain evidence="11">NLD-2019</strain>
        <tissue evidence="11">Leaf</tissue>
    </source>
</reference>
<dbReference type="Pfam" id="PF13639">
    <property type="entry name" value="zf-RING_2"/>
    <property type="match status" value="1"/>
</dbReference>
<dbReference type="PANTHER" id="PTHR15710">
    <property type="entry name" value="E3 UBIQUITIN-PROTEIN LIGASE PRAJA"/>
    <property type="match status" value="1"/>
</dbReference>
<evidence type="ECO:0000256" key="8">
    <source>
        <dbReference type="PROSITE-ProRule" id="PRU00175"/>
    </source>
</evidence>
<proteinExistence type="predicted"/>
<name>A0A5N6LZ05_9ASTR</name>
<evidence type="ECO:0000256" key="2">
    <source>
        <dbReference type="ARBA" id="ARBA00012483"/>
    </source>
</evidence>
<evidence type="ECO:0000313" key="12">
    <source>
        <dbReference type="Proteomes" id="UP000326396"/>
    </source>
</evidence>